<evidence type="ECO:0008006" key="4">
    <source>
        <dbReference type="Google" id="ProtNLM"/>
    </source>
</evidence>
<evidence type="ECO:0000313" key="3">
    <source>
        <dbReference type="Proteomes" id="UP000051298"/>
    </source>
</evidence>
<reference evidence="2 3" key="1">
    <citation type="submission" date="2015-09" db="EMBL/GenBank/DDBJ databases">
        <authorList>
            <consortium name="Swine Surveillance"/>
        </authorList>
    </citation>
    <scope>NUCLEOTIDE SEQUENCE [LARGE SCALE GENOMIC DNA]</scope>
    <source>
        <strain evidence="2 3">CECT 5294</strain>
    </source>
</reference>
<dbReference type="EMBL" id="CYRX01000011">
    <property type="protein sequence ID" value="CUH59745.1"/>
    <property type="molecule type" value="Genomic_DNA"/>
</dbReference>
<gene>
    <name evidence="2" type="ORF">THS5294_01032</name>
</gene>
<proteinExistence type="predicted"/>
<feature type="compositionally biased region" description="Acidic residues" evidence="1">
    <location>
        <begin position="62"/>
        <end position="112"/>
    </location>
</feature>
<protein>
    <recommendedName>
        <fullName evidence="4">TIGR02300 family protein</fullName>
    </recommendedName>
</protein>
<dbReference type="NCBIfam" id="TIGR02300">
    <property type="entry name" value="FYDLN_acid"/>
    <property type="match status" value="1"/>
</dbReference>
<evidence type="ECO:0000313" key="2">
    <source>
        <dbReference type="EMBL" id="CUH59745.1"/>
    </source>
</evidence>
<dbReference type="AlphaFoldDB" id="A0A0P1FE60"/>
<dbReference type="eggNOG" id="COG4530">
    <property type="taxonomic scope" value="Bacteria"/>
</dbReference>
<dbReference type="InterPro" id="IPR012644">
    <property type="entry name" value="CHP02300_FYDLN_acid"/>
</dbReference>
<dbReference type="Pfam" id="PF09538">
    <property type="entry name" value="FYDLN_acid"/>
    <property type="match status" value="1"/>
</dbReference>
<accession>A0A0P1FE60</accession>
<feature type="region of interest" description="Disordered" evidence="1">
    <location>
        <begin position="54"/>
        <end position="112"/>
    </location>
</feature>
<dbReference type="RefSeq" id="WP_058122884.1">
    <property type="nucleotide sequence ID" value="NZ_CYRX01000011.1"/>
</dbReference>
<evidence type="ECO:0000256" key="1">
    <source>
        <dbReference type="SAM" id="MobiDB-lite"/>
    </source>
</evidence>
<name>A0A0P1FE60_9RHOB</name>
<dbReference type="STRING" id="266809.PM03_08660"/>
<organism evidence="2 3">
    <name type="scientific">Thalassobacter stenotrophicus</name>
    <dbReference type="NCBI Taxonomy" id="266809"/>
    <lineage>
        <taxon>Bacteria</taxon>
        <taxon>Pseudomonadati</taxon>
        <taxon>Pseudomonadota</taxon>
        <taxon>Alphaproteobacteria</taxon>
        <taxon>Rhodobacterales</taxon>
        <taxon>Roseobacteraceae</taxon>
        <taxon>Thalassobacter</taxon>
    </lineage>
</organism>
<dbReference type="Proteomes" id="UP000051298">
    <property type="component" value="Unassembled WGS sequence"/>
</dbReference>
<sequence length="112" mass="12395">MPKEEWGVKRVCPTTGKRFYDLNKRPIVSPYTGEAVNIDTGTKTRVLAADKDDADAVKAKEAEDDLLLDDDDTELEDDVSIEDDADVLDDDDEEDTVSLDEIADVSNEGDDE</sequence>